<keyword evidence="1" id="KW-0472">Membrane</keyword>
<dbReference type="OrthoDB" id="3268648at2"/>
<evidence type="ECO:0000259" key="2">
    <source>
        <dbReference type="Pfam" id="PF01471"/>
    </source>
</evidence>
<reference evidence="3 4" key="1">
    <citation type="journal article" date="2016" name="Int. J. Syst. Evol. Microbiol.">
        <title>Agromyces aureus sp. nov., isolated from the rhizosphere of Salix caprea L. grown in a heavy-metal-contaminated soil.</title>
        <authorList>
            <person name="Corretto E."/>
            <person name="Antonielli L."/>
            <person name="Sessitsch A."/>
            <person name="Compant S."/>
            <person name="Gorfer M."/>
            <person name="Kuffner M."/>
            <person name="Brader G."/>
        </authorList>
    </citation>
    <scope>NUCLEOTIDE SEQUENCE [LARGE SCALE GENOMIC DNA]</scope>
    <source>
        <strain evidence="3 4">AR33</strain>
    </source>
</reference>
<feature type="transmembrane region" description="Helical" evidence="1">
    <location>
        <begin position="21"/>
        <end position="45"/>
    </location>
</feature>
<dbReference type="InterPro" id="IPR036366">
    <property type="entry name" value="PGBDSf"/>
</dbReference>
<dbReference type="RefSeq" id="WP_074400955.1">
    <property type="nucleotide sequence ID" value="NZ_CP013979.1"/>
</dbReference>
<dbReference type="InterPro" id="IPR002477">
    <property type="entry name" value="Peptidoglycan-bd-like"/>
</dbReference>
<feature type="domain" description="Peptidoglycan binding-like" evidence="2">
    <location>
        <begin position="136"/>
        <end position="183"/>
    </location>
</feature>
<dbReference type="PROSITE" id="PS51257">
    <property type="entry name" value="PROKAR_LIPOPROTEIN"/>
    <property type="match status" value="1"/>
</dbReference>
<keyword evidence="1" id="KW-1133">Transmembrane helix</keyword>
<name>A0A191WAY8_9MICO</name>
<accession>A0A191WAY8</accession>
<proteinExistence type="predicted"/>
<reference evidence="4" key="2">
    <citation type="submission" date="2016-01" db="EMBL/GenBank/DDBJ databases">
        <title>Complete genome sequence of Agromyces aureus AR33T and comparison with related organisms.</title>
        <authorList>
            <person name="Corretto E."/>
            <person name="Antonielli L."/>
            <person name="Sessitsch A."/>
            <person name="Brader G."/>
        </authorList>
    </citation>
    <scope>NUCLEOTIDE SEQUENCE [LARGE SCALE GENOMIC DNA]</scope>
    <source>
        <strain evidence="4">AR33</strain>
    </source>
</reference>
<keyword evidence="4" id="KW-1185">Reference proteome</keyword>
<protein>
    <recommendedName>
        <fullName evidence="2">Peptidoglycan binding-like domain-containing protein</fullName>
    </recommendedName>
</protein>
<dbReference type="InterPro" id="IPR036365">
    <property type="entry name" value="PGBD-like_sf"/>
</dbReference>
<keyword evidence="1" id="KW-0812">Transmembrane</keyword>
<dbReference type="Proteomes" id="UP000078437">
    <property type="component" value="Chromosome"/>
</dbReference>
<sequence>MNENDGKVTGPQSRRRNRAGVVGVCVVAACVAVAAIGWAVVVVFAPPSEAVVEAPYTNVEVLMGEVGSSISLNTVAKWTEQPAGANQAVGIVTSVRIQSGEEVDAGAILYEVGLRPVVVAHGDTPSFRDVTVGSDGADVLQVQQFLAAIGFYDGAQDGEFGTGTAAAVRDWQEALGIEEDGVVRAADLVFVPQLPARITLDNEVVLRGATLAGGEPIVSMLPTEPTFVIPATSQQATKIPPGTEVEIAVQDQVWTAVAAAQEPSPESADQVNITLEAPNGGPICGDSCALIQVEGQSVLPSRIITQPTVTGLVVPSAALKSSADGAISVLGMDGTVIPVTVTASARGMSVVEGVEEGARVRIPAEQGGAK</sequence>
<dbReference type="Gene3D" id="1.10.101.10">
    <property type="entry name" value="PGBD-like superfamily/PGBD"/>
    <property type="match status" value="1"/>
</dbReference>
<dbReference type="STRING" id="453304.ATC03_00170"/>
<dbReference type="Pfam" id="PF01471">
    <property type="entry name" value="PG_binding_1"/>
    <property type="match status" value="1"/>
</dbReference>
<evidence type="ECO:0000313" key="4">
    <source>
        <dbReference type="Proteomes" id="UP000078437"/>
    </source>
</evidence>
<dbReference type="KEGG" id="agy:ATC03_00170"/>
<gene>
    <name evidence="3" type="ORF">ATC03_00170</name>
</gene>
<dbReference type="SUPFAM" id="SSF47090">
    <property type="entry name" value="PGBD-like"/>
    <property type="match status" value="1"/>
</dbReference>
<dbReference type="EMBL" id="CP013979">
    <property type="protein sequence ID" value="ANJ25420.1"/>
    <property type="molecule type" value="Genomic_DNA"/>
</dbReference>
<dbReference type="AlphaFoldDB" id="A0A191WAY8"/>
<evidence type="ECO:0000256" key="1">
    <source>
        <dbReference type="SAM" id="Phobius"/>
    </source>
</evidence>
<organism evidence="3 4">
    <name type="scientific">Agromyces aureus</name>
    <dbReference type="NCBI Taxonomy" id="453304"/>
    <lineage>
        <taxon>Bacteria</taxon>
        <taxon>Bacillati</taxon>
        <taxon>Actinomycetota</taxon>
        <taxon>Actinomycetes</taxon>
        <taxon>Micrococcales</taxon>
        <taxon>Microbacteriaceae</taxon>
        <taxon>Agromyces</taxon>
    </lineage>
</organism>
<evidence type="ECO:0000313" key="3">
    <source>
        <dbReference type="EMBL" id="ANJ25420.1"/>
    </source>
</evidence>